<dbReference type="CDD" id="cd00099">
    <property type="entry name" value="IgV"/>
    <property type="match status" value="1"/>
</dbReference>
<dbReference type="InterPro" id="IPR013783">
    <property type="entry name" value="Ig-like_fold"/>
</dbReference>
<sequence>MQLLAWAGINVRKGEKRNQLAVNAKDSLVVEQSLAVKIEVRTSVTINCTFKTQGSSFSVRWYLGCDELTPLETLTSYRNRVSFQNLNRQLTLSNLTESDSGTYYCHVELANGKTGTGNGTRLEVSPRQCNSAVNAKDLLVVEQPEVTESIAGTSVTINCTFRIKSSSFSIRWYVGCDNSTPLETLPSYRHRVTFQNLYRQLTLSNVTLSDTGTYYCHVELANGKMGTGNGTRLEVSPVYCDSGLSVPPFYIVLSPLRDSSLLLSLPALRDLVTLTLHSHRSPRGLSAAITGRHGGKPLSRLPGGHIGSRVS</sequence>
<feature type="domain" description="Ig-like" evidence="3">
    <location>
        <begin position="43"/>
        <end position="125"/>
    </location>
</feature>
<name>A0AAD1T3F7_PELCU</name>
<evidence type="ECO:0000313" key="5">
    <source>
        <dbReference type="Proteomes" id="UP001295444"/>
    </source>
</evidence>
<accession>A0AAD1T3F7</accession>
<dbReference type="GO" id="GO:0019815">
    <property type="term" value="C:B cell receptor complex"/>
    <property type="evidence" value="ECO:0007669"/>
    <property type="project" value="TreeGrafter"/>
</dbReference>
<dbReference type="InterPro" id="IPR003599">
    <property type="entry name" value="Ig_sub"/>
</dbReference>
<protein>
    <submittedName>
        <fullName evidence="4">Tyrosine- phosphatase non-receptor type substrate 1-like isoform X3</fullName>
    </submittedName>
</protein>
<feature type="domain" description="Ig-like" evidence="3">
    <location>
        <begin position="126"/>
        <end position="236"/>
    </location>
</feature>
<keyword evidence="1" id="KW-0393">Immunoglobulin domain</keyword>
<dbReference type="InterPro" id="IPR013106">
    <property type="entry name" value="Ig_V-set"/>
</dbReference>
<reference evidence="4" key="1">
    <citation type="submission" date="2022-03" db="EMBL/GenBank/DDBJ databases">
        <authorList>
            <person name="Alioto T."/>
            <person name="Alioto T."/>
            <person name="Gomez Garrido J."/>
        </authorList>
    </citation>
    <scope>NUCLEOTIDE SEQUENCE</scope>
</reference>
<dbReference type="GO" id="GO:0050853">
    <property type="term" value="P:B cell receptor signaling pathway"/>
    <property type="evidence" value="ECO:0007669"/>
    <property type="project" value="TreeGrafter"/>
</dbReference>
<dbReference type="GO" id="GO:0009897">
    <property type="term" value="C:external side of plasma membrane"/>
    <property type="evidence" value="ECO:0007669"/>
    <property type="project" value="TreeGrafter"/>
</dbReference>
<evidence type="ECO:0000256" key="2">
    <source>
        <dbReference type="SAM" id="MobiDB-lite"/>
    </source>
</evidence>
<dbReference type="PROSITE" id="PS50835">
    <property type="entry name" value="IG_LIKE"/>
    <property type="match status" value="2"/>
</dbReference>
<organism evidence="4 5">
    <name type="scientific">Pelobates cultripes</name>
    <name type="common">Western spadefoot toad</name>
    <dbReference type="NCBI Taxonomy" id="61616"/>
    <lineage>
        <taxon>Eukaryota</taxon>
        <taxon>Metazoa</taxon>
        <taxon>Chordata</taxon>
        <taxon>Craniata</taxon>
        <taxon>Vertebrata</taxon>
        <taxon>Euteleostomi</taxon>
        <taxon>Amphibia</taxon>
        <taxon>Batrachia</taxon>
        <taxon>Anura</taxon>
        <taxon>Pelobatoidea</taxon>
        <taxon>Pelobatidae</taxon>
        <taxon>Pelobates</taxon>
    </lineage>
</organism>
<dbReference type="GO" id="GO:0030183">
    <property type="term" value="P:B cell differentiation"/>
    <property type="evidence" value="ECO:0007669"/>
    <property type="project" value="TreeGrafter"/>
</dbReference>
<dbReference type="SMART" id="SM00406">
    <property type="entry name" value="IGv"/>
    <property type="match status" value="2"/>
</dbReference>
<evidence type="ECO:0000259" key="3">
    <source>
        <dbReference type="PROSITE" id="PS50835"/>
    </source>
</evidence>
<dbReference type="EMBL" id="OW240920">
    <property type="protein sequence ID" value="CAH2314386.1"/>
    <property type="molecule type" value="Genomic_DNA"/>
</dbReference>
<feature type="region of interest" description="Disordered" evidence="2">
    <location>
        <begin position="285"/>
        <end position="311"/>
    </location>
</feature>
<evidence type="ECO:0000256" key="1">
    <source>
        <dbReference type="ARBA" id="ARBA00023319"/>
    </source>
</evidence>
<dbReference type="InterPro" id="IPR003598">
    <property type="entry name" value="Ig_sub2"/>
</dbReference>
<dbReference type="SMART" id="SM00409">
    <property type="entry name" value="IG"/>
    <property type="match status" value="2"/>
</dbReference>
<keyword evidence="5" id="KW-1185">Reference proteome</keyword>
<dbReference type="InterPro" id="IPR007110">
    <property type="entry name" value="Ig-like_dom"/>
</dbReference>
<dbReference type="PANTHER" id="PTHR14334">
    <property type="entry name" value="B-CELL ANTIGEN RECEPTOR COMPLEX-ASSOCIATED PROTEIN"/>
    <property type="match status" value="1"/>
</dbReference>
<dbReference type="InterPro" id="IPR036179">
    <property type="entry name" value="Ig-like_dom_sf"/>
</dbReference>
<dbReference type="AlphaFoldDB" id="A0AAD1T3F7"/>
<dbReference type="SUPFAM" id="SSF48726">
    <property type="entry name" value="Immunoglobulin"/>
    <property type="match status" value="2"/>
</dbReference>
<dbReference type="Pfam" id="PF07686">
    <property type="entry name" value="V-set"/>
    <property type="match status" value="2"/>
</dbReference>
<proteinExistence type="predicted"/>
<gene>
    <name evidence="4" type="ORF">PECUL_23A014134</name>
</gene>
<dbReference type="Proteomes" id="UP001295444">
    <property type="component" value="Chromosome 09"/>
</dbReference>
<dbReference type="PANTHER" id="PTHR14334:SF2">
    <property type="entry name" value="B-CELL ANTIGEN RECEPTOR COMPLEX-ASSOCIATED PROTEIN BETA CHAIN"/>
    <property type="match status" value="1"/>
</dbReference>
<dbReference type="Gene3D" id="2.60.40.10">
    <property type="entry name" value="Immunoglobulins"/>
    <property type="match status" value="2"/>
</dbReference>
<evidence type="ECO:0000313" key="4">
    <source>
        <dbReference type="EMBL" id="CAH2314386.1"/>
    </source>
</evidence>
<dbReference type="SMART" id="SM00408">
    <property type="entry name" value="IGc2"/>
    <property type="match status" value="2"/>
</dbReference>